<keyword evidence="4 6" id="KW-0862">Zinc</keyword>
<dbReference type="STRING" id="121292.AU252_22685"/>
<dbReference type="InterPro" id="IPR020843">
    <property type="entry name" value="ER"/>
</dbReference>
<dbReference type="InterPro" id="IPR013154">
    <property type="entry name" value="ADH-like_N"/>
</dbReference>
<comment type="cofactor">
    <cofactor evidence="1 6">
        <name>Zn(2+)</name>
        <dbReference type="ChEBI" id="CHEBI:29105"/>
    </cofactor>
</comment>
<dbReference type="Gene3D" id="3.90.180.10">
    <property type="entry name" value="Medium-chain alcohol dehydrogenases, catalytic domain"/>
    <property type="match status" value="1"/>
</dbReference>
<dbReference type="GO" id="GO:0016491">
    <property type="term" value="F:oxidoreductase activity"/>
    <property type="evidence" value="ECO:0007669"/>
    <property type="project" value="UniProtKB-KW"/>
</dbReference>
<dbReference type="FunFam" id="3.40.50.720:FF:000003">
    <property type="entry name" value="S-(hydroxymethyl)glutathione dehydrogenase"/>
    <property type="match status" value="1"/>
</dbReference>
<dbReference type="PANTHER" id="PTHR43350:SF2">
    <property type="entry name" value="GROES-LIKE ZINC-BINDING ALCOHOL DEHYDROGENASE FAMILY PROTEIN"/>
    <property type="match status" value="1"/>
</dbReference>
<evidence type="ECO:0000256" key="5">
    <source>
        <dbReference type="ARBA" id="ARBA00023002"/>
    </source>
</evidence>
<dbReference type="SUPFAM" id="SSF50129">
    <property type="entry name" value="GroES-like"/>
    <property type="match status" value="1"/>
</dbReference>
<dbReference type="SMART" id="SM00829">
    <property type="entry name" value="PKS_ER"/>
    <property type="match status" value="1"/>
</dbReference>
<dbReference type="InterPro" id="IPR002328">
    <property type="entry name" value="ADH_Zn_CS"/>
</dbReference>
<evidence type="ECO:0000313" key="8">
    <source>
        <dbReference type="EMBL" id="ALV43629.1"/>
    </source>
</evidence>
<dbReference type="PROSITE" id="PS00059">
    <property type="entry name" value="ADH_ZINC"/>
    <property type="match status" value="1"/>
</dbReference>
<sequence>MKVTAALATAPKVPFEIVQLSLDEPRPDEVRVKLVATGVCHTDAIVRDQVYPTPLPAVLGHEGAGVVEAVGSLVTSVAVGDSVVLSASSCGICGQCLTGRPAYCSEFFGRNFSGTRPDGSTALNDGNSAVSSHFFGQSSFATHVNVAVRSVVKVDGNLPLELLGPLGCGLQTGAGAVINSLDVCPGSSIVVFGTGAVGCAALMAAAAVGATTIVAVDIVESRLATAKELGATHAINSRSTDVAAEIAQITGERGVDYALDTTGIPAVLRQAADILGTGGTVALVGAPAPGTEVSFEIGSSLLKGWHFRTIIEGDSVPQVFIPQLIRLWQQGKFPLEKLTKTFAFADINDAFDASESGEVIKPVLVF</sequence>
<dbReference type="InterPro" id="IPR036291">
    <property type="entry name" value="NAD(P)-bd_dom_sf"/>
</dbReference>
<evidence type="ECO:0000256" key="6">
    <source>
        <dbReference type="RuleBase" id="RU361277"/>
    </source>
</evidence>
<dbReference type="PANTHER" id="PTHR43350">
    <property type="entry name" value="NAD-DEPENDENT ALCOHOL DEHYDROGENASE"/>
    <property type="match status" value="1"/>
</dbReference>
<dbReference type="AlphaFoldDB" id="A0A0U3QGQ4"/>
<dbReference type="Pfam" id="PF08240">
    <property type="entry name" value="ADH_N"/>
    <property type="match status" value="1"/>
</dbReference>
<accession>A0A0U3QGQ4</accession>
<dbReference type="InterPro" id="IPR013149">
    <property type="entry name" value="ADH-like_C"/>
</dbReference>
<dbReference type="Pfam" id="PF00107">
    <property type="entry name" value="ADH_zinc_N"/>
    <property type="match status" value="1"/>
</dbReference>
<feature type="domain" description="Enoyl reductase (ER)" evidence="7">
    <location>
        <begin position="12"/>
        <end position="364"/>
    </location>
</feature>
<dbReference type="GO" id="GO:0008270">
    <property type="term" value="F:zinc ion binding"/>
    <property type="evidence" value="ECO:0007669"/>
    <property type="project" value="InterPro"/>
</dbReference>
<dbReference type="EMBL" id="CP013747">
    <property type="protein sequence ID" value="ALV43629.1"/>
    <property type="molecule type" value="Genomic_DNA"/>
</dbReference>
<keyword evidence="3 6" id="KW-0479">Metal-binding</keyword>
<evidence type="ECO:0000313" key="9">
    <source>
        <dbReference type="Proteomes" id="UP000065151"/>
    </source>
</evidence>
<dbReference type="KEGG" id="psul:AU252_22685"/>
<name>A0A0U3QGQ4_9MICC</name>
<keyword evidence="5" id="KW-0560">Oxidoreductase</keyword>
<dbReference type="SUPFAM" id="SSF51735">
    <property type="entry name" value="NAD(P)-binding Rossmann-fold domains"/>
    <property type="match status" value="1"/>
</dbReference>
<evidence type="ECO:0000256" key="4">
    <source>
        <dbReference type="ARBA" id="ARBA00022833"/>
    </source>
</evidence>
<dbReference type="Proteomes" id="UP000065151">
    <property type="component" value="Chromosome"/>
</dbReference>
<evidence type="ECO:0000256" key="3">
    <source>
        <dbReference type="ARBA" id="ARBA00022723"/>
    </source>
</evidence>
<proteinExistence type="inferred from homology"/>
<comment type="similarity">
    <text evidence="2 6">Belongs to the zinc-containing alcohol dehydrogenase family.</text>
</comment>
<evidence type="ECO:0000256" key="1">
    <source>
        <dbReference type="ARBA" id="ARBA00001947"/>
    </source>
</evidence>
<protein>
    <submittedName>
        <fullName evidence="8">Alcohol dehydrogenase</fullName>
    </submittedName>
</protein>
<dbReference type="InterPro" id="IPR011032">
    <property type="entry name" value="GroES-like_sf"/>
</dbReference>
<reference evidence="8 9" key="1">
    <citation type="submission" date="2015-12" db="EMBL/GenBank/DDBJ databases">
        <authorList>
            <person name="Shamseldin A."/>
            <person name="Moawad H."/>
            <person name="Abd El-Rahim W.M."/>
            <person name="Sadowsky M.J."/>
        </authorList>
    </citation>
    <scope>NUCLEOTIDE SEQUENCE [LARGE SCALE GENOMIC DNA]</scope>
    <source>
        <strain evidence="8 9">Ar51</strain>
    </source>
</reference>
<dbReference type="Gene3D" id="3.40.50.720">
    <property type="entry name" value="NAD(P)-binding Rossmann-like Domain"/>
    <property type="match status" value="1"/>
</dbReference>
<gene>
    <name evidence="8" type="ORF">AU252_22685</name>
</gene>
<dbReference type="RefSeq" id="WP_058932631.1">
    <property type="nucleotide sequence ID" value="NZ_CP013747.1"/>
</dbReference>
<evidence type="ECO:0000259" key="7">
    <source>
        <dbReference type="SMART" id="SM00829"/>
    </source>
</evidence>
<dbReference type="CDD" id="cd08278">
    <property type="entry name" value="benzyl_alcohol_DH"/>
    <property type="match status" value="1"/>
</dbReference>
<evidence type="ECO:0000256" key="2">
    <source>
        <dbReference type="ARBA" id="ARBA00008072"/>
    </source>
</evidence>
<organism evidence="8">
    <name type="scientific">Pseudarthrobacter sulfonivorans</name>
    <dbReference type="NCBI Taxonomy" id="121292"/>
    <lineage>
        <taxon>Bacteria</taxon>
        <taxon>Bacillati</taxon>
        <taxon>Actinomycetota</taxon>
        <taxon>Actinomycetes</taxon>
        <taxon>Micrococcales</taxon>
        <taxon>Micrococcaceae</taxon>
        <taxon>Pseudarthrobacter</taxon>
    </lineage>
</organism>